<sequence length="449" mass="49207">MWRPKDALKLIPLSNGYYVVSFSNKEDKEYAFQEGPWMIEDHYLIVQRWRPNFNPWKADFQCVIAAWVRLPDVPFEFYNVESLRRIGNMIGKMIKVDRSTSIYDKGGFACICVEIDLKKPLLPTYLVFGEERPIVYEGLHQVCFACGKYRHQKVECPMNIPQASSQVAEQGSKIVETGSSGDSSKEKSSSTGDVGGERVEKGASVGDVGGQRKEKNAGMTSGTSVVIGGEDSGESPFGKIRILRRDFSGSPSLGHLRKDFKEFQSPNVEQKLVEVKPGLRQSDTPKDIPAGINGIKGEETKSKGLIKSEWVKVGSKRKNANKGKTIGKENRAPASRPTCKSTLGHGMGINGSNSFAILQNSEAHVNPIASMQYVGLEILNEGGVTVNSNGATSMVAGTSIQEMRASMEDITQEHNNGMIQESHPDEPMCEQDRAVGEAASPQHTSTVSQ</sequence>
<dbReference type="PANTHER" id="PTHR31286:SF99">
    <property type="entry name" value="DUF4283 DOMAIN-CONTAINING PROTEIN"/>
    <property type="match status" value="1"/>
</dbReference>
<evidence type="ECO:0000313" key="3">
    <source>
        <dbReference type="EMBL" id="KAK4265376.1"/>
    </source>
</evidence>
<feature type="region of interest" description="Disordered" evidence="1">
    <location>
        <begin position="167"/>
        <end position="237"/>
    </location>
</feature>
<dbReference type="InterPro" id="IPR025558">
    <property type="entry name" value="DUF4283"/>
</dbReference>
<accession>A0AAE1MLY0</accession>
<protein>
    <recommendedName>
        <fullName evidence="2">DUF4283 domain-containing protein</fullName>
    </recommendedName>
</protein>
<evidence type="ECO:0000259" key="2">
    <source>
        <dbReference type="Pfam" id="PF14111"/>
    </source>
</evidence>
<dbReference type="AlphaFoldDB" id="A0AAE1MLY0"/>
<proteinExistence type="predicted"/>
<evidence type="ECO:0000256" key="1">
    <source>
        <dbReference type="SAM" id="MobiDB-lite"/>
    </source>
</evidence>
<feature type="region of interest" description="Disordered" evidence="1">
    <location>
        <begin position="317"/>
        <end position="338"/>
    </location>
</feature>
<reference evidence="3" key="1">
    <citation type="submission" date="2023-10" db="EMBL/GenBank/DDBJ databases">
        <title>Chromosome-level genome of the transformable northern wattle, Acacia crassicarpa.</title>
        <authorList>
            <person name="Massaro I."/>
            <person name="Sinha N.R."/>
            <person name="Poethig S."/>
            <person name="Leichty A.R."/>
        </authorList>
    </citation>
    <scope>NUCLEOTIDE SEQUENCE</scope>
    <source>
        <strain evidence="3">Acra3RX</strain>
        <tissue evidence="3">Leaf</tissue>
    </source>
</reference>
<keyword evidence="4" id="KW-1185">Reference proteome</keyword>
<dbReference type="PANTHER" id="PTHR31286">
    <property type="entry name" value="GLYCINE-RICH CELL WALL STRUCTURAL PROTEIN 1.8-LIKE"/>
    <property type="match status" value="1"/>
</dbReference>
<organism evidence="3 4">
    <name type="scientific">Acacia crassicarpa</name>
    <name type="common">northern wattle</name>
    <dbReference type="NCBI Taxonomy" id="499986"/>
    <lineage>
        <taxon>Eukaryota</taxon>
        <taxon>Viridiplantae</taxon>
        <taxon>Streptophyta</taxon>
        <taxon>Embryophyta</taxon>
        <taxon>Tracheophyta</taxon>
        <taxon>Spermatophyta</taxon>
        <taxon>Magnoliopsida</taxon>
        <taxon>eudicotyledons</taxon>
        <taxon>Gunneridae</taxon>
        <taxon>Pentapetalae</taxon>
        <taxon>rosids</taxon>
        <taxon>fabids</taxon>
        <taxon>Fabales</taxon>
        <taxon>Fabaceae</taxon>
        <taxon>Caesalpinioideae</taxon>
        <taxon>mimosoid clade</taxon>
        <taxon>Acacieae</taxon>
        <taxon>Acacia</taxon>
    </lineage>
</organism>
<dbReference type="EMBL" id="JAWXYG010000008">
    <property type="protein sequence ID" value="KAK4265376.1"/>
    <property type="molecule type" value="Genomic_DNA"/>
</dbReference>
<dbReference type="Proteomes" id="UP001293593">
    <property type="component" value="Unassembled WGS sequence"/>
</dbReference>
<evidence type="ECO:0000313" key="4">
    <source>
        <dbReference type="Proteomes" id="UP001293593"/>
    </source>
</evidence>
<feature type="domain" description="DUF4283" evidence="2">
    <location>
        <begin position="1"/>
        <end position="56"/>
    </location>
</feature>
<feature type="compositionally biased region" description="Basic and acidic residues" evidence="1">
    <location>
        <begin position="422"/>
        <end position="435"/>
    </location>
</feature>
<dbReference type="Pfam" id="PF14111">
    <property type="entry name" value="DUF4283"/>
    <property type="match status" value="1"/>
</dbReference>
<feature type="region of interest" description="Disordered" evidence="1">
    <location>
        <begin position="417"/>
        <end position="449"/>
    </location>
</feature>
<name>A0AAE1MLY0_9FABA</name>
<gene>
    <name evidence="3" type="ORF">QN277_026435</name>
</gene>
<comment type="caution">
    <text evidence="3">The sequence shown here is derived from an EMBL/GenBank/DDBJ whole genome shotgun (WGS) entry which is preliminary data.</text>
</comment>
<dbReference type="InterPro" id="IPR040256">
    <property type="entry name" value="At4g02000-like"/>
</dbReference>